<evidence type="ECO:0000256" key="1">
    <source>
        <dbReference type="ARBA" id="ARBA00004196"/>
    </source>
</evidence>
<reference evidence="6" key="1">
    <citation type="submission" date="2015-06" db="UniProtKB">
        <authorList>
            <consortium name="EnsemblPlants"/>
        </authorList>
    </citation>
    <scope>IDENTIFICATION</scope>
</reference>
<dbReference type="PANTHER" id="PTHR48059">
    <property type="entry name" value="POLYGALACTURONASE INHIBITOR 1"/>
    <property type="match status" value="1"/>
</dbReference>
<dbReference type="InterPro" id="IPR011049">
    <property type="entry name" value="Serralysin-like_metalloprot_C"/>
</dbReference>
<keyword evidence="5" id="KW-0325">Glycoprotein</keyword>
<dbReference type="FunFam" id="3.80.10.10:FF:000041">
    <property type="entry name" value="LRR receptor-like serine/threonine-protein kinase ERECTA"/>
    <property type="match status" value="1"/>
</dbReference>
<dbReference type="Gene3D" id="2.150.10.10">
    <property type="entry name" value="Serralysin-like metalloprotease, C-terminal"/>
    <property type="match status" value="1"/>
</dbReference>
<dbReference type="Pfam" id="PF21300">
    <property type="entry name" value="LbR_Ice_bind"/>
    <property type="match status" value="1"/>
</dbReference>
<keyword evidence="4" id="KW-0677">Repeat</keyword>
<name>M8BJ04_AEGTA</name>
<dbReference type="Pfam" id="PF00560">
    <property type="entry name" value="LRR_1"/>
    <property type="match status" value="2"/>
</dbReference>
<evidence type="ECO:0000256" key="5">
    <source>
        <dbReference type="ARBA" id="ARBA00023180"/>
    </source>
</evidence>
<dbReference type="CDD" id="cd12796">
    <property type="entry name" value="LbR_Ice_bind"/>
    <property type="match status" value="1"/>
</dbReference>
<accession>M8BJ04</accession>
<keyword evidence="3" id="KW-0732">Signal</keyword>
<dbReference type="PANTHER" id="PTHR48059:SF31">
    <property type="entry name" value="ICE RECRYSTALLIZATION INHIBITION PROTEIN 1"/>
    <property type="match status" value="1"/>
</dbReference>
<dbReference type="SUPFAM" id="SSF52058">
    <property type="entry name" value="L domain-like"/>
    <property type="match status" value="1"/>
</dbReference>
<evidence type="ECO:0000256" key="4">
    <source>
        <dbReference type="ARBA" id="ARBA00022737"/>
    </source>
</evidence>
<dbReference type="SUPFAM" id="SSF101967">
    <property type="entry name" value="Adhesin YadA, collagen-binding domain"/>
    <property type="match status" value="1"/>
</dbReference>
<dbReference type="AlphaFoldDB" id="M8BJ04"/>
<dbReference type="InterPro" id="IPR048518">
    <property type="entry name" value="IBP_b_roll"/>
</dbReference>
<protein>
    <submittedName>
        <fullName evidence="6">Phytosulfokine receptor 2</fullName>
    </submittedName>
</protein>
<dbReference type="InterPro" id="IPR001611">
    <property type="entry name" value="Leu-rich_rpt"/>
</dbReference>
<keyword evidence="2" id="KW-0433">Leucine-rich repeat</keyword>
<sequence length="445" mass="48465">MNPMAKCCLLLLPIFFLAFLLPEAHATSCHPDDLRALQDFVRNLSGGGVLLQATWFGAACCSWEGDVISGGFKSLEVLALGDCALKGRVPEWLSQCKKMEVLDLSGNQLVGTIPSWIGELHHLCYLDLSNNSLVGDAPKSLALLKGLTPDGRSPGMVFTNIPSYVKHNRSTLGRRLNELPNVITGTNNFVRSGSKNVICGNDNTVIFGDENTISGIENTVSGNNHVVSGSKHVVSGSRHGITGRNSFVSGSYNNVSGIYHVVSGSNNVVFGSNNSVSGRNHIVSGDNKHALLRPPRRHPRGRCGPLRRLAQPLPVLRPRLFSLSGLVRSRQAAFNMSDRNLNRHIDIYYDGATRASLRFYDPLVASGPAFHAGCIGQVFGRVCVDHVWVRGTQSPSWLRLVGSKLGLWTVGQLGRYPLVQDIVTEQSSQLHDRFRPDVKSLRGLM</sequence>
<dbReference type="InterPro" id="IPR032675">
    <property type="entry name" value="LRR_dom_sf"/>
</dbReference>
<dbReference type="Gene3D" id="3.80.10.10">
    <property type="entry name" value="Ribonuclease Inhibitor"/>
    <property type="match status" value="1"/>
</dbReference>
<evidence type="ECO:0000313" key="6">
    <source>
        <dbReference type="EnsemblPlants" id="EMT06728"/>
    </source>
</evidence>
<organism evidence="6">
    <name type="scientific">Aegilops tauschii</name>
    <name type="common">Tausch's goatgrass</name>
    <name type="synonym">Aegilops squarrosa</name>
    <dbReference type="NCBI Taxonomy" id="37682"/>
    <lineage>
        <taxon>Eukaryota</taxon>
        <taxon>Viridiplantae</taxon>
        <taxon>Streptophyta</taxon>
        <taxon>Embryophyta</taxon>
        <taxon>Tracheophyta</taxon>
        <taxon>Spermatophyta</taxon>
        <taxon>Magnoliopsida</taxon>
        <taxon>Liliopsida</taxon>
        <taxon>Poales</taxon>
        <taxon>Poaceae</taxon>
        <taxon>BOP clade</taxon>
        <taxon>Pooideae</taxon>
        <taxon>Triticodae</taxon>
        <taxon>Triticeae</taxon>
        <taxon>Triticinae</taxon>
        <taxon>Aegilops</taxon>
    </lineage>
</organism>
<comment type="subcellular location">
    <subcellularLocation>
        <location evidence="1">Cell envelope</location>
    </subcellularLocation>
</comment>
<proteinExistence type="predicted"/>
<evidence type="ECO:0000256" key="2">
    <source>
        <dbReference type="ARBA" id="ARBA00022614"/>
    </source>
</evidence>
<dbReference type="InterPro" id="IPR051848">
    <property type="entry name" value="PGIP"/>
</dbReference>
<evidence type="ECO:0000256" key="3">
    <source>
        <dbReference type="ARBA" id="ARBA00022729"/>
    </source>
</evidence>
<dbReference type="EnsemblPlants" id="EMT06728">
    <property type="protein sequence ID" value="EMT06728"/>
    <property type="gene ID" value="F775_00522"/>
</dbReference>